<dbReference type="PANTHER" id="PTHR42850:SF4">
    <property type="entry name" value="ZINC-DEPENDENT ENDOPOLYPHOSPHATASE"/>
    <property type="match status" value="1"/>
</dbReference>
<dbReference type="InterPro" id="IPR029052">
    <property type="entry name" value="Metallo-depent_PP-like"/>
</dbReference>
<evidence type="ECO:0000256" key="1">
    <source>
        <dbReference type="SAM" id="Phobius"/>
    </source>
</evidence>
<feature type="domain" description="Calcineurin-like phosphoesterase" evidence="2">
    <location>
        <begin position="58"/>
        <end position="250"/>
    </location>
</feature>
<reference evidence="3 4" key="1">
    <citation type="submission" date="2023-04" db="EMBL/GenBank/DDBJ databases">
        <title>Genome of Basidiobolus ranarum AG-B5.</title>
        <authorList>
            <person name="Stajich J.E."/>
            <person name="Carter-House D."/>
            <person name="Gryganskyi A."/>
        </authorList>
    </citation>
    <scope>NUCLEOTIDE SEQUENCE [LARGE SCALE GENOMIC DNA]</scope>
    <source>
        <strain evidence="3 4">AG-B5</strain>
    </source>
</reference>
<proteinExistence type="predicted"/>
<comment type="caution">
    <text evidence="3">The sequence shown here is derived from an EMBL/GenBank/DDBJ whole genome shotgun (WGS) entry which is preliminary data.</text>
</comment>
<dbReference type="InterPro" id="IPR004843">
    <property type="entry name" value="Calcineurin-like_PHP"/>
</dbReference>
<protein>
    <recommendedName>
        <fullName evidence="2">Calcineurin-like phosphoesterase domain-containing protein</fullName>
    </recommendedName>
</protein>
<keyword evidence="4" id="KW-1185">Reference proteome</keyword>
<evidence type="ECO:0000313" key="4">
    <source>
        <dbReference type="Proteomes" id="UP001479436"/>
    </source>
</evidence>
<evidence type="ECO:0000313" key="3">
    <source>
        <dbReference type="EMBL" id="KAK9696064.1"/>
    </source>
</evidence>
<keyword evidence="1" id="KW-0812">Transmembrane</keyword>
<dbReference type="Pfam" id="PF00149">
    <property type="entry name" value="Metallophos"/>
    <property type="match status" value="1"/>
</dbReference>
<keyword evidence="1" id="KW-1133">Transmembrane helix</keyword>
<dbReference type="InterPro" id="IPR050126">
    <property type="entry name" value="Ap4A_hydrolase"/>
</dbReference>
<dbReference type="EMBL" id="JASJQH010008008">
    <property type="protein sequence ID" value="KAK9696064.1"/>
    <property type="molecule type" value="Genomic_DNA"/>
</dbReference>
<dbReference type="SUPFAM" id="SSF56300">
    <property type="entry name" value="Metallo-dependent phosphatases"/>
    <property type="match status" value="1"/>
</dbReference>
<organism evidence="3 4">
    <name type="scientific">Basidiobolus ranarum</name>
    <dbReference type="NCBI Taxonomy" id="34480"/>
    <lineage>
        <taxon>Eukaryota</taxon>
        <taxon>Fungi</taxon>
        <taxon>Fungi incertae sedis</taxon>
        <taxon>Zoopagomycota</taxon>
        <taxon>Entomophthoromycotina</taxon>
        <taxon>Basidiobolomycetes</taxon>
        <taxon>Basidiobolales</taxon>
        <taxon>Basidiobolaceae</taxon>
        <taxon>Basidiobolus</taxon>
    </lineage>
</organism>
<feature type="transmembrane region" description="Helical" evidence="1">
    <location>
        <begin position="6"/>
        <end position="25"/>
    </location>
</feature>
<evidence type="ECO:0000259" key="2">
    <source>
        <dbReference type="Pfam" id="PF00149"/>
    </source>
</evidence>
<name>A0ABR2VRX2_9FUNG</name>
<gene>
    <name evidence="3" type="ORF">K7432_012658</name>
</gene>
<sequence length="290" mass="32595">MLNRYFYRFFLTTIFFSIALFTLYCSKKYLSITNADLAFSSFMPVKIQTLNIIEQQKRLIVIGDVHGCLNSFERLIEKLDVTAEDVIVLAGDLVAKGPDSLGVLRKAKELGALCVRGNHDDEVLRWKKYLNTVTEELLEESNLPNGLVFGEHQEIASSLPEELFSYLVSCPVILSVPQYELLIVHGGVDPTKSLEVQDEYVVMNIRNILDNGSPTRKTSHGTSWSKIWNRIQSTKEHPTTIVYGHAAVRGLSVKPYSIGLDTGCVKGKELTAMMFPSKELISVKCHKHDL</sequence>
<dbReference type="PANTHER" id="PTHR42850">
    <property type="entry name" value="METALLOPHOSPHOESTERASE"/>
    <property type="match status" value="1"/>
</dbReference>
<dbReference type="Proteomes" id="UP001479436">
    <property type="component" value="Unassembled WGS sequence"/>
</dbReference>
<keyword evidence="1" id="KW-0472">Membrane</keyword>
<accession>A0ABR2VRX2</accession>
<dbReference type="Gene3D" id="3.60.21.10">
    <property type="match status" value="1"/>
</dbReference>